<dbReference type="SUPFAM" id="SSF52374">
    <property type="entry name" value="Nucleotidylyl transferase"/>
    <property type="match status" value="1"/>
</dbReference>
<accession>A0A0E9UI60</accession>
<keyword evidence="1" id="KW-0812">Transmembrane</keyword>
<reference evidence="2" key="1">
    <citation type="submission" date="2014-11" db="EMBL/GenBank/DDBJ databases">
        <authorList>
            <person name="Amaro Gonzalez C."/>
        </authorList>
    </citation>
    <scope>NUCLEOTIDE SEQUENCE</scope>
</reference>
<proteinExistence type="predicted"/>
<feature type="transmembrane region" description="Helical" evidence="1">
    <location>
        <begin position="6"/>
        <end position="33"/>
    </location>
</feature>
<name>A0A0E9UI60_ANGAN</name>
<sequence>MCWHMAYIFIYSLIKTTSHLCCGCVYVCLCLFFTGHLHLKGSVEKMSKSLKNYITIKVILFSVLHSFDNHFMFSLYS</sequence>
<evidence type="ECO:0000256" key="1">
    <source>
        <dbReference type="SAM" id="Phobius"/>
    </source>
</evidence>
<keyword evidence="1" id="KW-1133">Transmembrane helix</keyword>
<keyword evidence="1" id="KW-0472">Membrane</keyword>
<dbReference type="EMBL" id="GBXM01043894">
    <property type="protein sequence ID" value="JAH64683.1"/>
    <property type="molecule type" value="Transcribed_RNA"/>
</dbReference>
<protein>
    <submittedName>
        <fullName evidence="2">Uncharacterized protein</fullName>
    </submittedName>
</protein>
<organism evidence="2">
    <name type="scientific">Anguilla anguilla</name>
    <name type="common">European freshwater eel</name>
    <name type="synonym">Muraena anguilla</name>
    <dbReference type="NCBI Taxonomy" id="7936"/>
    <lineage>
        <taxon>Eukaryota</taxon>
        <taxon>Metazoa</taxon>
        <taxon>Chordata</taxon>
        <taxon>Craniata</taxon>
        <taxon>Vertebrata</taxon>
        <taxon>Euteleostomi</taxon>
        <taxon>Actinopterygii</taxon>
        <taxon>Neopterygii</taxon>
        <taxon>Teleostei</taxon>
        <taxon>Anguilliformes</taxon>
        <taxon>Anguillidae</taxon>
        <taxon>Anguilla</taxon>
    </lineage>
</organism>
<dbReference type="AlphaFoldDB" id="A0A0E9UI60"/>
<dbReference type="InterPro" id="IPR014729">
    <property type="entry name" value="Rossmann-like_a/b/a_fold"/>
</dbReference>
<reference evidence="2" key="2">
    <citation type="journal article" date="2015" name="Fish Shellfish Immunol.">
        <title>Early steps in the European eel (Anguilla anguilla)-Vibrio vulnificus interaction in the gills: Role of the RtxA13 toxin.</title>
        <authorList>
            <person name="Callol A."/>
            <person name="Pajuelo D."/>
            <person name="Ebbesson L."/>
            <person name="Teles M."/>
            <person name="MacKenzie S."/>
            <person name="Amaro C."/>
        </authorList>
    </citation>
    <scope>NUCLEOTIDE SEQUENCE</scope>
</reference>
<evidence type="ECO:0000313" key="2">
    <source>
        <dbReference type="EMBL" id="JAH64683.1"/>
    </source>
</evidence>
<dbReference type="Gene3D" id="3.40.50.620">
    <property type="entry name" value="HUPs"/>
    <property type="match status" value="1"/>
</dbReference>